<evidence type="ECO:0000256" key="3">
    <source>
        <dbReference type="ARBA" id="ARBA00011700"/>
    </source>
</evidence>
<dbReference type="Pfam" id="PF00116">
    <property type="entry name" value="COX2"/>
    <property type="match status" value="1"/>
</dbReference>
<evidence type="ECO:0000256" key="2">
    <source>
        <dbReference type="ARBA" id="ARBA00007866"/>
    </source>
</evidence>
<evidence type="ECO:0000259" key="19">
    <source>
        <dbReference type="PROSITE" id="PS50857"/>
    </source>
</evidence>
<dbReference type="PROSITE" id="PS51257">
    <property type="entry name" value="PROKAR_LIPOPROTEIN"/>
    <property type="match status" value="1"/>
</dbReference>
<evidence type="ECO:0000256" key="13">
    <source>
        <dbReference type="ARBA" id="ARBA00023136"/>
    </source>
</evidence>
<keyword evidence="22" id="KW-1185">Reference proteome</keyword>
<evidence type="ECO:0000256" key="15">
    <source>
        <dbReference type="ARBA" id="ARBA00023288"/>
    </source>
</evidence>
<dbReference type="PROSITE" id="PS50999">
    <property type="entry name" value="COX2_TM"/>
    <property type="match status" value="1"/>
</dbReference>
<dbReference type="Pfam" id="PF06481">
    <property type="entry name" value="COX_ARM"/>
    <property type="match status" value="1"/>
</dbReference>
<keyword evidence="5 17" id="KW-1003">Cell membrane</keyword>
<feature type="transmembrane region" description="Helical" evidence="18">
    <location>
        <begin position="43"/>
        <end position="67"/>
    </location>
</feature>
<evidence type="ECO:0000256" key="17">
    <source>
        <dbReference type="PIRNR" id="PIRNR000292"/>
    </source>
</evidence>
<evidence type="ECO:0000256" key="7">
    <source>
        <dbReference type="ARBA" id="ARBA00022660"/>
    </source>
</evidence>
<keyword evidence="8 18" id="KW-0812">Transmembrane</keyword>
<comment type="subcellular location">
    <subcellularLocation>
        <location evidence="1">Cell inner membrane</location>
        <topology evidence="1">Multi-pass membrane protein</topology>
    </subcellularLocation>
    <subcellularLocation>
        <location evidence="17">Cell membrane</location>
    </subcellularLocation>
</comment>
<comment type="subunit">
    <text evidence="3">Heterooctamer of two A chains, two B chains, two C chains and two D chains.</text>
</comment>
<dbReference type="CDD" id="cd04212">
    <property type="entry name" value="CuRO_UO_II"/>
    <property type="match status" value="1"/>
</dbReference>
<dbReference type="GO" id="GO:0004129">
    <property type="term" value="F:cytochrome-c oxidase activity"/>
    <property type="evidence" value="ECO:0007669"/>
    <property type="project" value="UniProtKB-UniRule"/>
</dbReference>
<sequence>MIFNKYKIILQNLMLILCTSLLSGCESAVLNPKGQIALQQRSLILIAFCLMLIVVIPAIVMTILFAWKYRESNINATYSPDWSHSNKIEIIVWTVPIIIVLFLSVLSWKSTHELEPSKPIVSTIKPIEIDVIALDWKWLFIYPKQNLATINQIAFPVNTPINFKITSNSVMNSFFIPQLGSQIYAMAGMETKLNLIANEPGVYNGISANFSGPGFSDMKFKTIVTKNNEDFAKWITKVKKSNNKLDNMNIFESIALPSENNPVKYFSVIDPDLFLHVIDKFKMNHTMNMKH</sequence>
<dbReference type="GO" id="GO:0016682">
    <property type="term" value="F:oxidoreductase activity, acting on diphenols and related substances as donors, oxygen as acceptor"/>
    <property type="evidence" value="ECO:0007669"/>
    <property type="project" value="InterPro"/>
</dbReference>
<dbReference type="SUPFAM" id="SSF49503">
    <property type="entry name" value="Cupredoxins"/>
    <property type="match status" value="1"/>
</dbReference>
<feature type="transmembrane region" description="Helical" evidence="18">
    <location>
        <begin position="88"/>
        <end position="108"/>
    </location>
</feature>
<evidence type="ECO:0000256" key="5">
    <source>
        <dbReference type="ARBA" id="ARBA00022475"/>
    </source>
</evidence>
<evidence type="ECO:0000256" key="16">
    <source>
        <dbReference type="ARBA" id="ARBA00025694"/>
    </source>
</evidence>
<dbReference type="PANTHER" id="PTHR22888">
    <property type="entry name" value="CYTOCHROME C OXIDASE, SUBUNIT II"/>
    <property type="match status" value="1"/>
</dbReference>
<evidence type="ECO:0000313" key="21">
    <source>
        <dbReference type="EMBL" id="PPI86332.1"/>
    </source>
</evidence>
<dbReference type="GO" id="GO:0005886">
    <property type="term" value="C:plasma membrane"/>
    <property type="evidence" value="ECO:0007669"/>
    <property type="project" value="UniProtKB-SubCell"/>
</dbReference>
<dbReference type="NCBIfam" id="TIGR01433">
    <property type="entry name" value="CyoA"/>
    <property type="match status" value="1"/>
</dbReference>
<dbReference type="InterPro" id="IPR011759">
    <property type="entry name" value="Cyt_c_oxidase_su2_TM_dom"/>
</dbReference>
<keyword evidence="10 17" id="KW-0249">Electron transport</keyword>
<evidence type="ECO:0000256" key="8">
    <source>
        <dbReference type="ARBA" id="ARBA00022692"/>
    </source>
</evidence>
<dbReference type="Gene3D" id="1.10.287.90">
    <property type="match status" value="1"/>
</dbReference>
<dbReference type="Gene3D" id="2.60.40.420">
    <property type="entry name" value="Cupredoxins - blue copper proteins"/>
    <property type="match status" value="1"/>
</dbReference>
<keyword evidence="14" id="KW-0564">Palmitate</keyword>
<evidence type="ECO:0000256" key="18">
    <source>
        <dbReference type="SAM" id="Phobius"/>
    </source>
</evidence>
<organism evidence="21 22">
    <name type="scientific">Candidatus Pantoea edessiphila</name>
    <dbReference type="NCBI Taxonomy" id="2044610"/>
    <lineage>
        <taxon>Bacteria</taxon>
        <taxon>Pseudomonadati</taxon>
        <taxon>Pseudomonadota</taxon>
        <taxon>Gammaproteobacteria</taxon>
        <taxon>Enterobacterales</taxon>
        <taxon>Erwiniaceae</taxon>
        <taxon>Pantoea</taxon>
    </lineage>
</organism>
<evidence type="ECO:0000256" key="10">
    <source>
        <dbReference type="ARBA" id="ARBA00022982"/>
    </source>
</evidence>
<dbReference type="OrthoDB" id="9783445at2"/>
<dbReference type="FunFam" id="2.60.40.420:FF:000008">
    <property type="entry name" value="Ubiquinol oxidase subunit 2"/>
    <property type="match status" value="1"/>
</dbReference>
<keyword evidence="13 17" id="KW-0472">Membrane</keyword>
<dbReference type="GO" id="GO:0042773">
    <property type="term" value="P:ATP synthesis coupled electron transport"/>
    <property type="evidence" value="ECO:0007669"/>
    <property type="project" value="TreeGrafter"/>
</dbReference>
<dbReference type="InterPro" id="IPR002429">
    <property type="entry name" value="CcO_II-like_C"/>
</dbReference>
<feature type="domain" description="Cytochrome oxidase subunit II copper A binding" evidence="19">
    <location>
        <begin position="124"/>
        <end position="237"/>
    </location>
</feature>
<dbReference type="PIRSF" id="PIRSF000292">
    <property type="entry name" value="Ubi_od_II"/>
    <property type="match status" value="1"/>
</dbReference>
<dbReference type="PROSITE" id="PS50857">
    <property type="entry name" value="COX2_CUA"/>
    <property type="match status" value="1"/>
</dbReference>
<dbReference type="SUPFAM" id="SSF81464">
    <property type="entry name" value="Cytochrome c oxidase subunit II-like, transmembrane region"/>
    <property type="match status" value="1"/>
</dbReference>
<protein>
    <recommendedName>
        <fullName evidence="17">Ubiquinol oxidase subunit 2</fullName>
    </recommendedName>
</protein>
<gene>
    <name evidence="21" type="primary">cyoA</name>
    <name evidence="21" type="ORF">CRV10_03195</name>
</gene>
<reference evidence="21 22" key="1">
    <citation type="journal article" date="2018" name="Genome Biol. Evol.">
        <title>Cladogenesis and Genomic Streamlining in Extracellular Endosymbionts of Tropical Stink Bugs.</title>
        <authorList>
            <person name="Otero-Bravo A."/>
            <person name="Goffredi S."/>
            <person name="Sabree Z.L."/>
        </authorList>
    </citation>
    <scope>NUCLEOTIDE SEQUENCE [LARGE SCALE GENOMIC DNA]</scope>
    <source>
        <strain evidence="21 22">SoEL</strain>
    </source>
</reference>
<comment type="function">
    <text evidence="16">Cytochrome bo(3) ubiquinol terminal oxidase is the component of the aerobic respiratory chain of E.coli that predominates when cells are grown at high aeration. Has proton pump activity across the membrane in addition to electron transfer, pumping 2 protons/electron.</text>
</comment>
<feature type="domain" description="Cytochrome oxidase subunit II transmembrane region profile" evidence="20">
    <location>
        <begin position="21"/>
        <end position="118"/>
    </location>
</feature>
<dbReference type="Proteomes" id="UP000296144">
    <property type="component" value="Unassembled WGS sequence"/>
</dbReference>
<comment type="caution">
    <text evidence="21">The sequence shown here is derived from an EMBL/GenBank/DDBJ whole genome shotgun (WGS) entry which is preliminary data.</text>
</comment>
<keyword evidence="12 17" id="KW-0560">Oxidoreductase</keyword>
<evidence type="ECO:0000259" key="20">
    <source>
        <dbReference type="PROSITE" id="PS50999"/>
    </source>
</evidence>
<dbReference type="EMBL" id="PDKU01000005">
    <property type="protein sequence ID" value="PPI86332.1"/>
    <property type="molecule type" value="Genomic_DNA"/>
</dbReference>
<dbReference type="RefSeq" id="WP_136130397.1">
    <property type="nucleotide sequence ID" value="NZ_PDKU01000005.1"/>
</dbReference>
<dbReference type="InterPro" id="IPR010514">
    <property type="entry name" value="COX_ARM"/>
</dbReference>
<keyword evidence="4 17" id="KW-0813">Transport</keyword>
<evidence type="ECO:0000256" key="9">
    <source>
        <dbReference type="ARBA" id="ARBA00022729"/>
    </source>
</evidence>
<dbReference type="InterPro" id="IPR006333">
    <property type="entry name" value="Cyt_o_ubiquinol_oxidase_su2"/>
</dbReference>
<evidence type="ECO:0000256" key="1">
    <source>
        <dbReference type="ARBA" id="ARBA00004429"/>
    </source>
</evidence>
<evidence type="ECO:0000313" key="22">
    <source>
        <dbReference type="Proteomes" id="UP000296144"/>
    </source>
</evidence>
<evidence type="ECO:0000256" key="6">
    <source>
        <dbReference type="ARBA" id="ARBA00022519"/>
    </source>
</evidence>
<name>A0A2P5SVJ2_9GAMM</name>
<evidence type="ECO:0000256" key="14">
    <source>
        <dbReference type="ARBA" id="ARBA00023139"/>
    </source>
</evidence>
<keyword evidence="11 18" id="KW-1133">Transmembrane helix</keyword>
<dbReference type="AlphaFoldDB" id="A0A2P5SVJ2"/>
<dbReference type="InterPro" id="IPR008972">
    <property type="entry name" value="Cupredoxin"/>
</dbReference>
<dbReference type="InterPro" id="IPR045187">
    <property type="entry name" value="CcO_II"/>
</dbReference>
<dbReference type="FunFam" id="1.10.287.90:FF:000002">
    <property type="entry name" value="Ubiquinol oxidase subunit 2"/>
    <property type="match status" value="1"/>
</dbReference>
<dbReference type="PANTHER" id="PTHR22888:SF18">
    <property type="entry name" value="CYTOCHROME BO(3) UBIQUINOL OXIDASE SUBUNIT 2"/>
    <property type="match status" value="1"/>
</dbReference>
<evidence type="ECO:0000256" key="12">
    <source>
        <dbReference type="ARBA" id="ARBA00023002"/>
    </source>
</evidence>
<keyword evidence="6" id="KW-0997">Cell inner membrane</keyword>
<dbReference type="InterPro" id="IPR034227">
    <property type="entry name" value="CuRO_UO_II"/>
</dbReference>
<keyword evidence="15" id="KW-0449">Lipoprotein</keyword>
<accession>A0A2P5SVJ2</accession>
<proteinExistence type="inferred from homology"/>
<dbReference type="InterPro" id="IPR036257">
    <property type="entry name" value="Cyt_c_oxidase_su2_TM_sf"/>
</dbReference>
<evidence type="ECO:0000256" key="11">
    <source>
        <dbReference type="ARBA" id="ARBA00022989"/>
    </source>
</evidence>
<dbReference type="GO" id="GO:0005507">
    <property type="term" value="F:copper ion binding"/>
    <property type="evidence" value="ECO:0007669"/>
    <property type="project" value="InterPro"/>
</dbReference>
<comment type="similarity">
    <text evidence="2 17">Belongs to the cytochrome c oxidase subunit 2 family.</text>
</comment>
<dbReference type="GO" id="GO:0009486">
    <property type="term" value="F:cytochrome bo3 ubiquinol oxidase activity"/>
    <property type="evidence" value="ECO:0007669"/>
    <property type="project" value="InterPro"/>
</dbReference>
<keyword evidence="7 17" id="KW-0679">Respiratory chain</keyword>
<keyword evidence="9" id="KW-0732">Signal</keyword>
<evidence type="ECO:0000256" key="4">
    <source>
        <dbReference type="ARBA" id="ARBA00022448"/>
    </source>
</evidence>